<keyword evidence="2" id="KW-1185">Reference proteome</keyword>
<feature type="compositionally biased region" description="Low complexity" evidence="1">
    <location>
        <begin position="336"/>
        <end position="355"/>
    </location>
</feature>
<accession>A0A1I8FB17</accession>
<feature type="region of interest" description="Disordered" evidence="1">
    <location>
        <begin position="388"/>
        <end position="410"/>
    </location>
</feature>
<dbReference type="Proteomes" id="UP000095280">
    <property type="component" value="Unplaced"/>
</dbReference>
<evidence type="ECO:0000313" key="3">
    <source>
        <dbReference type="WBParaSite" id="maker-unitig_27472-snap-gene-0.2-mRNA-1"/>
    </source>
</evidence>
<feature type="compositionally biased region" description="Low complexity" evidence="1">
    <location>
        <begin position="200"/>
        <end position="224"/>
    </location>
</feature>
<proteinExistence type="predicted"/>
<evidence type="ECO:0000256" key="1">
    <source>
        <dbReference type="SAM" id="MobiDB-lite"/>
    </source>
</evidence>
<sequence length="429" mass="47064">TMISLLWMRNALPFSSRLDPDQASLLAGVLSRAGWFKAKSHKQPQEQWPLVRRLSAVTGARKVVASKATSEKRKALKPKGLRFEVQQPEGLSNGPVWIPDSPSIWGRWFFYDRDAEAELHVRAGGGYVLSRAAVRLFLARAVPISFKPRVRLQRSNCGGRKMAGCFTSSRFLQSFIALFSLESLNCQTIRVLGGKQCQPCAPNQQPQAASTASSAPSSGPDGSQEFQRQASQQSDSDCTAAADELAFLDAVLESLAGSSAYEKLAQIQQPQPQQPPSSPVKQTDLQLCGSVRQRSRIRSNSQWEQNRKRWLLPRVAKAERTVRKRRFCLANRNRSDSISSNTSSSSSSSQQQQQRESNISFAVIAANVNNCQSKSSISKKLCAAVSSRGLGRRGGRRGGDEADGCSRGPGGENLQRARVFYAMAMRALS</sequence>
<protein>
    <submittedName>
        <fullName evidence="3">MBD domain-containing protein</fullName>
    </submittedName>
</protein>
<reference evidence="3" key="1">
    <citation type="submission" date="2016-11" db="UniProtKB">
        <authorList>
            <consortium name="WormBaseParasite"/>
        </authorList>
    </citation>
    <scope>IDENTIFICATION</scope>
</reference>
<organism evidence="2 3">
    <name type="scientific">Macrostomum lignano</name>
    <dbReference type="NCBI Taxonomy" id="282301"/>
    <lineage>
        <taxon>Eukaryota</taxon>
        <taxon>Metazoa</taxon>
        <taxon>Spiralia</taxon>
        <taxon>Lophotrochozoa</taxon>
        <taxon>Platyhelminthes</taxon>
        <taxon>Rhabditophora</taxon>
        <taxon>Macrostomorpha</taxon>
        <taxon>Macrostomida</taxon>
        <taxon>Macrostomidae</taxon>
        <taxon>Macrostomum</taxon>
    </lineage>
</organism>
<evidence type="ECO:0000313" key="2">
    <source>
        <dbReference type="Proteomes" id="UP000095280"/>
    </source>
</evidence>
<feature type="region of interest" description="Disordered" evidence="1">
    <location>
        <begin position="333"/>
        <end position="355"/>
    </location>
</feature>
<dbReference type="AlphaFoldDB" id="A0A1I8FB17"/>
<feature type="region of interest" description="Disordered" evidence="1">
    <location>
        <begin position="200"/>
        <end position="234"/>
    </location>
</feature>
<dbReference type="WBParaSite" id="maker-unitig_27472-snap-gene-0.2-mRNA-1">
    <property type="protein sequence ID" value="maker-unitig_27472-snap-gene-0.2-mRNA-1"/>
    <property type="gene ID" value="maker-unitig_27472-snap-gene-0.2"/>
</dbReference>
<name>A0A1I8FB17_9PLAT</name>
<feature type="compositionally biased region" description="Polar residues" evidence="1">
    <location>
        <begin position="225"/>
        <end position="234"/>
    </location>
</feature>